<accession>A0A2N4UG32</accession>
<dbReference type="Pfam" id="PF01614">
    <property type="entry name" value="IclR_C"/>
    <property type="match status" value="1"/>
</dbReference>
<dbReference type="InterPro" id="IPR036390">
    <property type="entry name" value="WH_DNA-bd_sf"/>
</dbReference>
<dbReference type="InterPro" id="IPR005471">
    <property type="entry name" value="Tscrpt_reg_IclR_N"/>
</dbReference>
<keyword evidence="1" id="KW-0805">Transcription regulation</keyword>
<dbReference type="InterPro" id="IPR029016">
    <property type="entry name" value="GAF-like_dom_sf"/>
</dbReference>
<dbReference type="SUPFAM" id="SSF46785">
    <property type="entry name" value="Winged helix' DNA-binding domain"/>
    <property type="match status" value="1"/>
</dbReference>
<dbReference type="AlphaFoldDB" id="A0A2N4UG32"/>
<dbReference type="Gene3D" id="1.10.10.10">
    <property type="entry name" value="Winged helix-like DNA-binding domain superfamily/Winged helix DNA-binding domain"/>
    <property type="match status" value="1"/>
</dbReference>
<keyword evidence="2" id="KW-0238">DNA-binding</keyword>
<name>A0A2N4UG32_9BURK</name>
<dbReference type="PROSITE" id="PS51077">
    <property type="entry name" value="HTH_ICLR"/>
    <property type="match status" value="1"/>
</dbReference>
<reference evidence="6 7" key="1">
    <citation type="submission" date="2017-10" db="EMBL/GenBank/DDBJ databases">
        <title>Two draft genome sequences of Pusillimonas sp. strains isolated from a nitrate- and radionuclide-contaminated groundwater in Russia.</title>
        <authorList>
            <person name="Grouzdev D.S."/>
            <person name="Tourova T.P."/>
            <person name="Goeva M.A."/>
            <person name="Babich T.L."/>
            <person name="Sokolova D.S."/>
            <person name="Abdullin R."/>
            <person name="Poltaraus A.B."/>
            <person name="Toshchakov S.V."/>
            <person name="Nazina T.N."/>
        </authorList>
    </citation>
    <scope>NUCLEOTIDE SEQUENCE [LARGE SCALE GENOMIC DNA]</scope>
    <source>
        <strain evidence="6 7">JR1/69-2-13</strain>
    </source>
</reference>
<dbReference type="InterPro" id="IPR014757">
    <property type="entry name" value="Tscrpt_reg_IclR_C"/>
</dbReference>
<dbReference type="InterPro" id="IPR036388">
    <property type="entry name" value="WH-like_DNA-bd_sf"/>
</dbReference>
<organism evidence="6 7">
    <name type="scientific">Pollutimonas nitritireducens</name>
    <dbReference type="NCBI Taxonomy" id="2045209"/>
    <lineage>
        <taxon>Bacteria</taxon>
        <taxon>Pseudomonadati</taxon>
        <taxon>Pseudomonadota</taxon>
        <taxon>Betaproteobacteria</taxon>
        <taxon>Burkholderiales</taxon>
        <taxon>Alcaligenaceae</taxon>
        <taxon>Pollutimonas</taxon>
    </lineage>
</organism>
<dbReference type="PANTHER" id="PTHR30136">
    <property type="entry name" value="HELIX-TURN-HELIX TRANSCRIPTIONAL REGULATOR, ICLR FAMILY"/>
    <property type="match status" value="1"/>
</dbReference>
<dbReference type="Gene3D" id="3.30.450.40">
    <property type="match status" value="1"/>
</dbReference>
<evidence type="ECO:0000259" key="4">
    <source>
        <dbReference type="PROSITE" id="PS51077"/>
    </source>
</evidence>
<dbReference type="OrthoDB" id="8716667at2"/>
<feature type="domain" description="IclR-ED" evidence="5">
    <location>
        <begin position="76"/>
        <end position="259"/>
    </location>
</feature>
<comment type="caution">
    <text evidence="6">The sequence shown here is derived from an EMBL/GenBank/DDBJ whole genome shotgun (WGS) entry which is preliminary data.</text>
</comment>
<keyword evidence="7" id="KW-1185">Reference proteome</keyword>
<dbReference type="Proteomes" id="UP000234328">
    <property type="component" value="Unassembled WGS sequence"/>
</dbReference>
<evidence type="ECO:0000256" key="2">
    <source>
        <dbReference type="ARBA" id="ARBA00023125"/>
    </source>
</evidence>
<evidence type="ECO:0000256" key="3">
    <source>
        <dbReference type="ARBA" id="ARBA00023163"/>
    </source>
</evidence>
<evidence type="ECO:0000256" key="1">
    <source>
        <dbReference type="ARBA" id="ARBA00023015"/>
    </source>
</evidence>
<dbReference type="Pfam" id="PF09339">
    <property type="entry name" value="HTH_IclR"/>
    <property type="match status" value="1"/>
</dbReference>
<evidence type="ECO:0000313" key="6">
    <source>
        <dbReference type="EMBL" id="PLC53984.1"/>
    </source>
</evidence>
<sequence length="264" mass="28818">MMINKADPVRETVLTVRRGMQVLRAFRSDRAPLSNAELVRRTGLPKSTISRLTTTLLNQGFLRHVPGGREFELGPAPAGIGHAYIAGNELLQIASPFLQKLADELDVSVALSIRDELEMLYVGYQASHKVGTLRLGVGSLLPLGSTSIGRAYMWGLPVHEREHLLELLRRNAGSTADSLMCEIEASFVELEQTGICSVLAGFQRDAYGIALPVVIGRKGIVMSMSCGRARIQPDLAAERKLITPKLVKAAEQFQDLLADFNGEL</sequence>
<dbReference type="PROSITE" id="PS51078">
    <property type="entry name" value="ICLR_ED"/>
    <property type="match status" value="1"/>
</dbReference>
<keyword evidence="3" id="KW-0804">Transcription</keyword>
<dbReference type="InterPro" id="IPR050707">
    <property type="entry name" value="HTH_MetabolicPath_Reg"/>
</dbReference>
<dbReference type="GO" id="GO:0003700">
    <property type="term" value="F:DNA-binding transcription factor activity"/>
    <property type="evidence" value="ECO:0007669"/>
    <property type="project" value="TreeGrafter"/>
</dbReference>
<dbReference type="SMART" id="SM00346">
    <property type="entry name" value="HTH_ICLR"/>
    <property type="match status" value="1"/>
</dbReference>
<proteinExistence type="predicted"/>
<dbReference type="RefSeq" id="WP_102070101.1">
    <property type="nucleotide sequence ID" value="NZ_PDNV01000006.1"/>
</dbReference>
<evidence type="ECO:0000259" key="5">
    <source>
        <dbReference type="PROSITE" id="PS51078"/>
    </source>
</evidence>
<dbReference type="SUPFAM" id="SSF55781">
    <property type="entry name" value="GAF domain-like"/>
    <property type="match status" value="1"/>
</dbReference>
<protein>
    <submittedName>
        <fullName evidence="6">IclR family transcriptional regulator</fullName>
    </submittedName>
</protein>
<dbReference type="GO" id="GO:0045892">
    <property type="term" value="P:negative regulation of DNA-templated transcription"/>
    <property type="evidence" value="ECO:0007669"/>
    <property type="project" value="TreeGrafter"/>
</dbReference>
<gene>
    <name evidence="6" type="ORF">CR155_11200</name>
</gene>
<evidence type="ECO:0000313" key="7">
    <source>
        <dbReference type="Proteomes" id="UP000234328"/>
    </source>
</evidence>
<dbReference type="GO" id="GO:0003677">
    <property type="term" value="F:DNA binding"/>
    <property type="evidence" value="ECO:0007669"/>
    <property type="project" value="UniProtKB-KW"/>
</dbReference>
<dbReference type="PANTHER" id="PTHR30136:SF33">
    <property type="entry name" value="TRANSCRIPTIONAL REGULATORY PROTEIN"/>
    <property type="match status" value="1"/>
</dbReference>
<dbReference type="EMBL" id="PDNV01000006">
    <property type="protein sequence ID" value="PLC53984.1"/>
    <property type="molecule type" value="Genomic_DNA"/>
</dbReference>
<feature type="domain" description="HTH iclR-type" evidence="4">
    <location>
        <begin position="13"/>
        <end position="75"/>
    </location>
</feature>